<protein>
    <submittedName>
        <fullName evidence="1">Uncharacterized protein</fullName>
    </submittedName>
</protein>
<keyword evidence="2" id="KW-1185">Reference proteome</keyword>
<reference evidence="2" key="1">
    <citation type="submission" date="2016-10" db="EMBL/GenBank/DDBJ databases">
        <authorList>
            <person name="Varghese N."/>
            <person name="Submissions S."/>
        </authorList>
    </citation>
    <scope>NUCLEOTIDE SEQUENCE [LARGE SCALE GENOMIC DNA]</scope>
    <source>
        <strain evidence="2">CGMCC 1.10223</strain>
    </source>
</reference>
<proteinExistence type="predicted"/>
<gene>
    <name evidence="1" type="ORF">SAMN04487969_102437</name>
</gene>
<evidence type="ECO:0000313" key="2">
    <source>
        <dbReference type="Proteomes" id="UP000183410"/>
    </source>
</evidence>
<sequence>MGNEIIINGNKYDGFKNDTGEIVSLRRFNEKAKMWVTINFSEVTGCSEFDVNERVTQMLSVEFLNSFK</sequence>
<organism evidence="1 2">
    <name type="scientific">Paenibacillus algorifonticola</name>
    <dbReference type="NCBI Taxonomy" id="684063"/>
    <lineage>
        <taxon>Bacteria</taxon>
        <taxon>Bacillati</taxon>
        <taxon>Bacillota</taxon>
        <taxon>Bacilli</taxon>
        <taxon>Bacillales</taxon>
        <taxon>Paenibacillaceae</taxon>
        <taxon>Paenibacillus</taxon>
    </lineage>
</organism>
<dbReference type="Proteomes" id="UP000183410">
    <property type="component" value="Unassembled WGS sequence"/>
</dbReference>
<accession>A0A1I2ADN3</accession>
<name>A0A1I2ADN3_9BACL</name>
<dbReference type="AlphaFoldDB" id="A0A1I2ADN3"/>
<dbReference type="EMBL" id="FONN01000002">
    <property type="protein sequence ID" value="SFE42114.1"/>
    <property type="molecule type" value="Genomic_DNA"/>
</dbReference>
<evidence type="ECO:0000313" key="1">
    <source>
        <dbReference type="EMBL" id="SFE42114.1"/>
    </source>
</evidence>